<evidence type="ECO:0000313" key="3">
    <source>
        <dbReference type="EMBL" id="QDV74683.1"/>
    </source>
</evidence>
<keyword evidence="2" id="KW-1134">Transmembrane beta strand</keyword>
<keyword evidence="4" id="KW-1185">Reference proteome</keyword>
<evidence type="ECO:0000313" key="4">
    <source>
        <dbReference type="Proteomes" id="UP000316426"/>
    </source>
</evidence>
<accession>A0A518KA75</accession>
<protein>
    <submittedName>
        <fullName evidence="3">Toluene efflux pump outer membrane protein TtgF</fullName>
    </submittedName>
</protein>
<evidence type="ECO:0000256" key="1">
    <source>
        <dbReference type="ARBA" id="ARBA00007613"/>
    </source>
</evidence>
<keyword evidence="2" id="KW-0812">Transmembrane</keyword>
<dbReference type="GO" id="GO:0015562">
    <property type="term" value="F:efflux transmembrane transporter activity"/>
    <property type="evidence" value="ECO:0007669"/>
    <property type="project" value="InterPro"/>
</dbReference>
<dbReference type="EMBL" id="CP036349">
    <property type="protein sequence ID" value="QDV74683.1"/>
    <property type="molecule type" value="Genomic_DNA"/>
</dbReference>
<dbReference type="KEGG" id="bmei:Spa11_28900"/>
<dbReference type="SUPFAM" id="SSF56954">
    <property type="entry name" value="Outer membrane efflux proteins (OEP)"/>
    <property type="match status" value="1"/>
</dbReference>
<reference evidence="3 4" key="1">
    <citation type="submission" date="2019-02" db="EMBL/GenBank/DDBJ databases">
        <title>Deep-cultivation of Planctomycetes and their phenomic and genomic characterization uncovers novel biology.</title>
        <authorList>
            <person name="Wiegand S."/>
            <person name="Jogler M."/>
            <person name="Boedeker C."/>
            <person name="Pinto D."/>
            <person name="Vollmers J."/>
            <person name="Rivas-Marin E."/>
            <person name="Kohn T."/>
            <person name="Peeters S.H."/>
            <person name="Heuer A."/>
            <person name="Rast P."/>
            <person name="Oberbeckmann S."/>
            <person name="Bunk B."/>
            <person name="Jeske O."/>
            <person name="Meyerdierks A."/>
            <person name="Storesund J.E."/>
            <person name="Kallscheuer N."/>
            <person name="Luecker S."/>
            <person name="Lage O.M."/>
            <person name="Pohl T."/>
            <person name="Merkel B.J."/>
            <person name="Hornburger P."/>
            <person name="Mueller R.-W."/>
            <person name="Bruemmer F."/>
            <person name="Labrenz M."/>
            <person name="Spormann A.M."/>
            <person name="Op den Camp H."/>
            <person name="Overmann J."/>
            <person name="Amann R."/>
            <person name="Jetten M.S.M."/>
            <person name="Mascher T."/>
            <person name="Medema M.H."/>
            <person name="Devos D.P."/>
            <person name="Kaster A.-K."/>
            <person name="Ovreas L."/>
            <person name="Rohde M."/>
            <person name="Galperin M.Y."/>
            <person name="Jogler C."/>
        </authorList>
    </citation>
    <scope>NUCLEOTIDE SEQUENCE [LARGE SCALE GENOMIC DNA]</scope>
    <source>
        <strain evidence="3 4">Spa11</strain>
    </source>
</reference>
<comment type="similarity">
    <text evidence="1 2">Belongs to the outer membrane factor (OMF) (TC 1.B.17) family.</text>
</comment>
<dbReference type="Pfam" id="PF02321">
    <property type="entry name" value="OEP"/>
    <property type="match status" value="2"/>
</dbReference>
<keyword evidence="2" id="KW-0564">Palmitate</keyword>
<comment type="subcellular location">
    <subcellularLocation>
        <location evidence="2">Cell membrane</location>
        <topology evidence="2">Lipid-anchor</topology>
    </subcellularLocation>
</comment>
<dbReference type="Gene3D" id="1.20.1600.10">
    <property type="entry name" value="Outer membrane efflux proteins (OEP)"/>
    <property type="match status" value="1"/>
</dbReference>
<name>A0A518KA75_9BACT</name>
<keyword evidence="2" id="KW-0472">Membrane</keyword>
<evidence type="ECO:0000256" key="2">
    <source>
        <dbReference type="RuleBase" id="RU362097"/>
    </source>
</evidence>
<dbReference type="InterPro" id="IPR003423">
    <property type="entry name" value="OMP_efflux"/>
</dbReference>
<dbReference type="InterPro" id="IPR010131">
    <property type="entry name" value="MdtP/NodT-like"/>
</dbReference>
<dbReference type="Gene3D" id="2.20.200.10">
    <property type="entry name" value="Outer membrane efflux proteins (OEP)"/>
    <property type="match status" value="1"/>
</dbReference>
<gene>
    <name evidence="3" type="primary">ttgF</name>
    <name evidence="3" type="ORF">Spa11_28900</name>
</gene>
<dbReference type="Proteomes" id="UP000316426">
    <property type="component" value="Chromosome"/>
</dbReference>
<keyword evidence="2" id="KW-0449">Lipoprotein</keyword>
<sequence length="538" mass="59001">MRPRSRPSRCLITLRADSRWLAGLALLGVVALTPGCRSPREWVANGFKVGPNYCPPTAPVAQDWIDANDRRVLKDPVDHVVWWSSFNDPVLNELVLQAYGQNLTVREAGARIMEARALRAIAVGSFFPQQQDFSASYTHNLSTGSGFDRHFSTWRGSFSLAWEIDFWGRYRRAIEAADADLDASVFDYGDVVVTLVADVAATYIDIRTLQARLELVQQNVLNQQKTYDTIQTRFNGGEASDIDVQQAKSSLAQTKALAPQVESALRQAQNQLCVLLGMPPEDLTTMLGEGEIPAVEPEIALGVPAATLLQRPDVRRAERNLATQSALIGVAEADLYPQITLVGTVGRSANQFADVFRSGAGFGSIGPSLNWNILNYGRIVNGIRVQDARFQQLLANYRQTVLLANLEAENAIVDFLKSQQRFELQLEAAQAAGKTNELINLQLDEGEVDINRVITVQDSKTRQEENAAVAKGQVAQAYIAIYRSLGGGWPSPYLARGLTPPVEAAEAIQAAEEEIAAPPAIEPLPIEEALQLPEEVER</sequence>
<proteinExistence type="inferred from homology"/>
<dbReference type="PANTHER" id="PTHR30203">
    <property type="entry name" value="OUTER MEMBRANE CATION EFFLUX PROTEIN"/>
    <property type="match status" value="1"/>
</dbReference>
<dbReference type="GO" id="GO:0005886">
    <property type="term" value="C:plasma membrane"/>
    <property type="evidence" value="ECO:0007669"/>
    <property type="project" value="UniProtKB-SubCell"/>
</dbReference>
<dbReference type="AlphaFoldDB" id="A0A518KA75"/>
<organism evidence="3 4">
    <name type="scientific">Botrimarina mediterranea</name>
    <dbReference type="NCBI Taxonomy" id="2528022"/>
    <lineage>
        <taxon>Bacteria</taxon>
        <taxon>Pseudomonadati</taxon>
        <taxon>Planctomycetota</taxon>
        <taxon>Planctomycetia</taxon>
        <taxon>Pirellulales</taxon>
        <taxon>Lacipirellulaceae</taxon>
        <taxon>Botrimarina</taxon>
    </lineage>
</organism>
<dbReference type="NCBIfam" id="TIGR01845">
    <property type="entry name" value="outer_NodT"/>
    <property type="match status" value="1"/>
</dbReference>